<dbReference type="Gene3D" id="3.10.350.10">
    <property type="entry name" value="LysM domain"/>
    <property type="match status" value="1"/>
</dbReference>
<feature type="domain" description="LysM" evidence="4">
    <location>
        <begin position="79"/>
        <end position="125"/>
    </location>
</feature>
<keyword evidence="3" id="KW-0732">Signal</keyword>
<dbReference type="PROSITE" id="PS51782">
    <property type="entry name" value="LYSM"/>
    <property type="match status" value="1"/>
</dbReference>
<evidence type="ECO:0000256" key="1">
    <source>
        <dbReference type="ARBA" id="ARBA00022669"/>
    </source>
</evidence>
<dbReference type="Proteomes" id="UP001302676">
    <property type="component" value="Unassembled WGS sequence"/>
</dbReference>
<accession>A0AAN6ZQK8</accession>
<feature type="signal peptide" evidence="3">
    <location>
        <begin position="1"/>
        <end position="31"/>
    </location>
</feature>
<evidence type="ECO:0000313" key="6">
    <source>
        <dbReference type="Proteomes" id="UP001302676"/>
    </source>
</evidence>
<dbReference type="RefSeq" id="XP_062639765.1">
    <property type="nucleotide sequence ID" value="XM_062779741.1"/>
</dbReference>
<gene>
    <name evidence="5" type="ORF">C8A04DRAFT_25904</name>
</gene>
<dbReference type="InterPro" id="IPR036861">
    <property type="entry name" value="Endochitinase-like_sf"/>
</dbReference>
<feature type="chain" id="PRO_5043035388" description="LysM domain-containing protein" evidence="3">
    <location>
        <begin position="32"/>
        <end position="270"/>
    </location>
</feature>
<dbReference type="EMBL" id="MU853562">
    <property type="protein sequence ID" value="KAK4146394.1"/>
    <property type="molecule type" value="Genomic_DNA"/>
</dbReference>
<name>A0AAN6ZQK8_9PEZI</name>
<reference evidence="5" key="2">
    <citation type="submission" date="2023-05" db="EMBL/GenBank/DDBJ databases">
        <authorList>
            <consortium name="Lawrence Berkeley National Laboratory"/>
            <person name="Steindorff A."/>
            <person name="Hensen N."/>
            <person name="Bonometti L."/>
            <person name="Westerberg I."/>
            <person name="Brannstrom I.O."/>
            <person name="Guillou S."/>
            <person name="Cros-Aarteil S."/>
            <person name="Calhoun S."/>
            <person name="Haridas S."/>
            <person name="Kuo A."/>
            <person name="Mondo S."/>
            <person name="Pangilinan J."/>
            <person name="Riley R."/>
            <person name="Labutti K."/>
            <person name="Andreopoulos B."/>
            <person name="Lipzen A."/>
            <person name="Chen C."/>
            <person name="Yanf M."/>
            <person name="Daum C."/>
            <person name="Ng V."/>
            <person name="Clum A."/>
            <person name="Ohm R."/>
            <person name="Martin F."/>
            <person name="Silar P."/>
            <person name="Natvig D."/>
            <person name="Lalanne C."/>
            <person name="Gautier V."/>
            <person name="Ament-Velasquez S.L."/>
            <person name="Kruys A."/>
            <person name="Hutchinson M.I."/>
            <person name="Powell A.J."/>
            <person name="Barry K."/>
            <person name="Miller A.N."/>
            <person name="Grigoriev I.V."/>
            <person name="Debuchy R."/>
            <person name="Gladieux P."/>
            <person name="Thoren M.H."/>
            <person name="Johannesson H."/>
        </authorList>
    </citation>
    <scope>NUCLEOTIDE SEQUENCE</scope>
    <source>
        <strain evidence="5">CBS 141.50</strain>
    </source>
</reference>
<dbReference type="AlphaFoldDB" id="A0AAN6ZQK8"/>
<protein>
    <recommendedName>
        <fullName evidence="4">LysM domain-containing protein</fullName>
    </recommendedName>
</protein>
<proteinExistence type="predicted"/>
<dbReference type="InterPro" id="IPR018392">
    <property type="entry name" value="LysM"/>
</dbReference>
<keyword evidence="6" id="KW-1185">Reference proteome</keyword>
<dbReference type="GeneID" id="87816354"/>
<keyword evidence="1" id="KW-0147">Chitin-binding</keyword>
<dbReference type="GO" id="GO:0008061">
    <property type="term" value="F:chitin binding"/>
    <property type="evidence" value="ECO:0007669"/>
    <property type="project" value="UniProtKB-KW"/>
</dbReference>
<evidence type="ECO:0000256" key="2">
    <source>
        <dbReference type="SAM" id="MobiDB-lite"/>
    </source>
</evidence>
<comment type="caution">
    <text evidence="5">The sequence shown here is derived from an EMBL/GenBank/DDBJ whole genome shotgun (WGS) entry which is preliminary data.</text>
</comment>
<evidence type="ECO:0000259" key="4">
    <source>
        <dbReference type="PROSITE" id="PS51782"/>
    </source>
</evidence>
<dbReference type="InterPro" id="IPR036779">
    <property type="entry name" value="LysM_dom_sf"/>
</dbReference>
<sequence length="270" mass="28543">MKHNNLHSYSPLAIARVTFLALLPLLHHASADDCQPWTWTWDAARKVDAAAAPSRAAVKPYVRAATVNPGDINCRSWAQTYDNVGYWSCSQLADDFGITLDKFWMLNPTLAPDCEGIQPNTEYCVDGFIEPLRSTDGFCGPDHKNATCIGSDFGQCCNAATWKCGQTEDDCSPGICWEGQCPGHTIYTTDGNCGYAYGFALCAGKWGDCCSLDGGKCGTGDAFCGPGNCQSGNCTTTTTTTTTTITSSGASTSAQTNGTGAATAATRVVQ</sequence>
<organism evidence="5 6">
    <name type="scientific">Dichotomopilus funicola</name>
    <dbReference type="NCBI Taxonomy" id="1934379"/>
    <lineage>
        <taxon>Eukaryota</taxon>
        <taxon>Fungi</taxon>
        <taxon>Dikarya</taxon>
        <taxon>Ascomycota</taxon>
        <taxon>Pezizomycotina</taxon>
        <taxon>Sordariomycetes</taxon>
        <taxon>Sordariomycetidae</taxon>
        <taxon>Sordariales</taxon>
        <taxon>Chaetomiaceae</taxon>
        <taxon>Dichotomopilus</taxon>
    </lineage>
</organism>
<dbReference type="Gene3D" id="3.30.60.10">
    <property type="entry name" value="Endochitinase-like"/>
    <property type="match status" value="1"/>
</dbReference>
<evidence type="ECO:0000313" key="5">
    <source>
        <dbReference type="EMBL" id="KAK4146394.1"/>
    </source>
</evidence>
<feature type="region of interest" description="Disordered" evidence="2">
    <location>
        <begin position="249"/>
        <end position="270"/>
    </location>
</feature>
<reference evidence="5" key="1">
    <citation type="journal article" date="2023" name="Mol. Phylogenet. Evol.">
        <title>Genome-scale phylogeny and comparative genomics of the fungal order Sordariales.</title>
        <authorList>
            <person name="Hensen N."/>
            <person name="Bonometti L."/>
            <person name="Westerberg I."/>
            <person name="Brannstrom I.O."/>
            <person name="Guillou S."/>
            <person name="Cros-Aarteil S."/>
            <person name="Calhoun S."/>
            <person name="Haridas S."/>
            <person name="Kuo A."/>
            <person name="Mondo S."/>
            <person name="Pangilinan J."/>
            <person name="Riley R."/>
            <person name="LaButti K."/>
            <person name="Andreopoulos B."/>
            <person name="Lipzen A."/>
            <person name="Chen C."/>
            <person name="Yan M."/>
            <person name="Daum C."/>
            <person name="Ng V."/>
            <person name="Clum A."/>
            <person name="Steindorff A."/>
            <person name="Ohm R.A."/>
            <person name="Martin F."/>
            <person name="Silar P."/>
            <person name="Natvig D.O."/>
            <person name="Lalanne C."/>
            <person name="Gautier V."/>
            <person name="Ament-Velasquez S.L."/>
            <person name="Kruys A."/>
            <person name="Hutchinson M.I."/>
            <person name="Powell A.J."/>
            <person name="Barry K."/>
            <person name="Miller A.N."/>
            <person name="Grigoriev I.V."/>
            <person name="Debuchy R."/>
            <person name="Gladieux P."/>
            <person name="Hiltunen Thoren M."/>
            <person name="Johannesson H."/>
        </authorList>
    </citation>
    <scope>NUCLEOTIDE SEQUENCE</scope>
    <source>
        <strain evidence="5">CBS 141.50</strain>
    </source>
</reference>
<evidence type="ECO:0000256" key="3">
    <source>
        <dbReference type="SAM" id="SignalP"/>
    </source>
</evidence>